<keyword evidence="2 9" id="KW-0808">Transferase</keyword>
<dbReference type="EMBL" id="AYYI01000009">
    <property type="protein sequence ID" value="KRM99624.1"/>
    <property type="molecule type" value="Genomic_DNA"/>
</dbReference>
<feature type="binding site" evidence="9">
    <location>
        <position position="81"/>
    </location>
    <ligand>
        <name>substrate</name>
    </ligand>
</feature>
<dbReference type="PRINTS" id="PR01020">
    <property type="entry name" value="LPSBIOSNTHSS"/>
</dbReference>
<feature type="binding site" evidence="9">
    <location>
        <begin position="131"/>
        <end position="137"/>
    </location>
    <ligand>
        <name>ATP</name>
        <dbReference type="ChEBI" id="CHEBI:30616"/>
    </ligand>
</feature>
<feature type="binding site" evidence="9">
    <location>
        <position position="24"/>
    </location>
    <ligand>
        <name>ATP</name>
        <dbReference type="ChEBI" id="CHEBI:30616"/>
    </ligand>
</feature>
<comment type="similarity">
    <text evidence="9">Belongs to the bacterial CoaD family.</text>
</comment>
<dbReference type="GO" id="GO:0015937">
    <property type="term" value="P:coenzyme A biosynthetic process"/>
    <property type="evidence" value="ECO:0007669"/>
    <property type="project" value="UniProtKB-UniRule"/>
</dbReference>
<feature type="site" description="Transition state stabilizer" evidence="9">
    <location>
        <position position="24"/>
    </location>
</feature>
<feature type="binding site" evidence="9">
    <location>
        <begin position="96"/>
        <end position="98"/>
    </location>
    <ligand>
        <name>ATP</name>
        <dbReference type="ChEBI" id="CHEBI:30616"/>
    </ligand>
</feature>
<gene>
    <name evidence="9" type="primary">coaD</name>
    <name evidence="11" type="ORF">FC24_GL002178</name>
</gene>
<evidence type="ECO:0000256" key="7">
    <source>
        <dbReference type="ARBA" id="ARBA00022993"/>
    </source>
</evidence>
<evidence type="ECO:0000256" key="8">
    <source>
        <dbReference type="ARBA" id="ARBA00029346"/>
    </source>
</evidence>
<dbReference type="InterPro" id="IPR014729">
    <property type="entry name" value="Rossmann-like_a/b/a_fold"/>
</dbReference>
<evidence type="ECO:0000313" key="11">
    <source>
        <dbReference type="EMBL" id="KRM99624.1"/>
    </source>
</evidence>
<keyword evidence="1 9" id="KW-0963">Cytoplasm</keyword>
<dbReference type="CDD" id="cd02163">
    <property type="entry name" value="PPAT"/>
    <property type="match status" value="1"/>
</dbReference>
<keyword evidence="4 9" id="KW-0547">Nucleotide-binding</keyword>
<dbReference type="GO" id="GO:0004595">
    <property type="term" value="F:pantetheine-phosphate adenylyltransferase activity"/>
    <property type="evidence" value="ECO:0007669"/>
    <property type="project" value="UniProtKB-UniRule"/>
</dbReference>
<keyword evidence="5 9" id="KW-0067">ATP-binding</keyword>
<feature type="binding site" evidence="9">
    <location>
        <position position="16"/>
    </location>
    <ligand>
        <name>substrate</name>
    </ligand>
</feature>
<feature type="binding site" evidence="9">
    <location>
        <position position="48"/>
    </location>
    <ligand>
        <name>substrate</name>
    </ligand>
</feature>
<dbReference type="Proteomes" id="UP000051638">
    <property type="component" value="Unassembled WGS sequence"/>
</dbReference>
<evidence type="ECO:0000256" key="9">
    <source>
        <dbReference type="HAMAP-Rule" id="MF_00151"/>
    </source>
</evidence>
<dbReference type="InterPro" id="IPR004821">
    <property type="entry name" value="Cyt_trans-like"/>
</dbReference>
<dbReference type="PATRIC" id="fig|1423796.3.peg.2210"/>
<dbReference type="InterPro" id="IPR001980">
    <property type="entry name" value="PPAT"/>
</dbReference>
<comment type="function">
    <text evidence="9">Reversibly transfers an adenylyl group from ATP to 4'-phosphopantetheine, yielding dephospho-CoA (dPCoA) and pyrophosphate.</text>
</comment>
<evidence type="ECO:0000256" key="1">
    <source>
        <dbReference type="ARBA" id="ARBA00022490"/>
    </source>
</evidence>
<keyword evidence="12" id="KW-1185">Reference proteome</keyword>
<dbReference type="EC" id="2.7.7.3" evidence="9"/>
<organism evidence="11 12">
    <name type="scientific">Loigolactobacillus rennini DSM 20253</name>
    <dbReference type="NCBI Taxonomy" id="1423796"/>
    <lineage>
        <taxon>Bacteria</taxon>
        <taxon>Bacillati</taxon>
        <taxon>Bacillota</taxon>
        <taxon>Bacilli</taxon>
        <taxon>Lactobacillales</taxon>
        <taxon>Lactobacillaceae</taxon>
        <taxon>Loigolactobacillus</taxon>
    </lineage>
</organism>
<dbReference type="HAMAP" id="MF_00151">
    <property type="entry name" value="PPAT_bact"/>
    <property type="match status" value="1"/>
</dbReference>
<evidence type="ECO:0000256" key="3">
    <source>
        <dbReference type="ARBA" id="ARBA00022695"/>
    </source>
</evidence>
<keyword evidence="3 9" id="KW-0548">Nucleotidyltransferase</keyword>
<comment type="catalytic activity">
    <reaction evidence="8 9">
        <text>(R)-4'-phosphopantetheine + ATP + H(+) = 3'-dephospho-CoA + diphosphate</text>
        <dbReference type="Rhea" id="RHEA:19801"/>
        <dbReference type="ChEBI" id="CHEBI:15378"/>
        <dbReference type="ChEBI" id="CHEBI:30616"/>
        <dbReference type="ChEBI" id="CHEBI:33019"/>
        <dbReference type="ChEBI" id="CHEBI:57328"/>
        <dbReference type="ChEBI" id="CHEBI:61723"/>
        <dbReference type="EC" id="2.7.7.3"/>
    </reaction>
</comment>
<dbReference type="NCBIfam" id="TIGR00125">
    <property type="entry name" value="cyt_tran_rel"/>
    <property type="match status" value="1"/>
</dbReference>
<sequence length="170" mass="18861">MEELIVSARIAIFPGSFDPFTNGHLETVQRASHLFDQVVIGVMTNTSKKPLFQPDEKLALITTAITDLNNVRAVAQSHELTVDFAQHLGARFILRGIRNVKDFEYERDIAEMNRVQASDIETVFLLASKRYAFLSSSLIKEVAKFGGDISSLVPPNVAQALQEKLGQEEG</sequence>
<evidence type="ECO:0000259" key="10">
    <source>
        <dbReference type="Pfam" id="PF01467"/>
    </source>
</evidence>
<comment type="pathway">
    <text evidence="9">Cofactor biosynthesis; coenzyme A biosynthesis; CoA from (R)-pantothenate: step 4/5.</text>
</comment>
<feature type="domain" description="Cytidyltransferase-like" evidence="10">
    <location>
        <begin position="12"/>
        <end position="141"/>
    </location>
</feature>
<feature type="binding site" evidence="9">
    <location>
        <position position="106"/>
    </location>
    <ligand>
        <name>ATP</name>
        <dbReference type="ChEBI" id="CHEBI:30616"/>
    </ligand>
</feature>
<evidence type="ECO:0000313" key="12">
    <source>
        <dbReference type="Proteomes" id="UP000051638"/>
    </source>
</evidence>
<keyword evidence="7 9" id="KW-0173">Coenzyme A biosynthesis</keyword>
<accession>A0A0R2D6Q7</accession>
<evidence type="ECO:0000256" key="5">
    <source>
        <dbReference type="ARBA" id="ARBA00022840"/>
    </source>
</evidence>
<evidence type="ECO:0000256" key="6">
    <source>
        <dbReference type="ARBA" id="ARBA00022842"/>
    </source>
</evidence>
<dbReference type="AlphaFoldDB" id="A0A0R2D6Q7"/>
<evidence type="ECO:0000256" key="2">
    <source>
        <dbReference type="ARBA" id="ARBA00022679"/>
    </source>
</evidence>
<feature type="binding site" evidence="9">
    <location>
        <begin position="16"/>
        <end position="17"/>
    </location>
    <ligand>
        <name>ATP</name>
        <dbReference type="ChEBI" id="CHEBI:30616"/>
    </ligand>
</feature>
<comment type="subcellular location">
    <subcellularLocation>
        <location evidence="9">Cytoplasm</location>
    </subcellularLocation>
</comment>
<reference evidence="11 12" key="1">
    <citation type="journal article" date="2015" name="Genome Announc.">
        <title>Expanding the biotechnology potential of lactobacilli through comparative genomics of 213 strains and associated genera.</title>
        <authorList>
            <person name="Sun Z."/>
            <person name="Harris H.M."/>
            <person name="McCann A."/>
            <person name="Guo C."/>
            <person name="Argimon S."/>
            <person name="Zhang W."/>
            <person name="Yang X."/>
            <person name="Jeffery I.B."/>
            <person name="Cooney J.C."/>
            <person name="Kagawa T.F."/>
            <person name="Liu W."/>
            <person name="Song Y."/>
            <person name="Salvetti E."/>
            <person name="Wrobel A."/>
            <person name="Rasinkangas P."/>
            <person name="Parkhill J."/>
            <person name="Rea M.C."/>
            <person name="O'Sullivan O."/>
            <person name="Ritari J."/>
            <person name="Douillard F.P."/>
            <person name="Paul Ross R."/>
            <person name="Yang R."/>
            <person name="Briner A.E."/>
            <person name="Felis G.E."/>
            <person name="de Vos W.M."/>
            <person name="Barrangou R."/>
            <person name="Klaenhammer T.R."/>
            <person name="Caufield P.W."/>
            <person name="Cui Y."/>
            <person name="Zhang H."/>
            <person name="O'Toole P.W."/>
        </authorList>
    </citation>
    <scope>NUCLEOTIDE SEQUENCE [LARGE SCALE GENOMIC DNA]</scope>
    <source>
        <strain evidence="11 12">DSM 20253</strain>
    </source>
</reference>
<dbReference type="UniPathway" id="UPA00241">
    <property type="reaction ID" value="UER00355"/>
</dbReference>
<dbReference type="PANTHER" id="PTHR21342:SF1">
    <property type="entry name" value="PHOSPHOPANTETHEINE ADENYLYLTRANSFERASE"/>
    <property type="match status" value="1"/>
</dbReference>
<dbReference type="GO" id="GO:0005737">
    <property type="term" value="C:cytoplasm"/>
    <property type="evidence" value="ECO:0007669"/>
    <property type="project" value="UniProtKB-SubCell"/>
</dbReference>
<comment type="cofactor">
    <cofactor evidence="9">
        <name>Mg(2+)</name>
        <dbReference type="ChEBI" id="CHEBI:18420"/>
    </cofactor>
</comment>
<dbReference type="STRING" id="1423796.FC24_GL002178"/>
<dbReference type="GO" id="GO:0005524">
    <property type="term" value="F:ATP binding"/>
    <property type="evidence" value="ECO:0007669"/>
    <property type="project" value="UniProtKB-KW"/>
</dbReference>
<proteinExistence type="inferred from homology"/>
<dbReference type="SUPFAM" id="SSF52374">
    <property type="entry name" value="Nucleotidylyl transferase"/>
    <property type="match status" value="1"/>
</dbReference>
<protein>
    <recommendedName>
        <fullName evidence="9">Phosphopantetheine adenylyltransferase</fullName>
        <ecNumber evidence="9">2.7.7.3</ecNumber>
    </recommendedName>
    <alternativeName>
        <fullName evidence="9">Dephospho-CoA pyrophosphorylase</fullName>
    </alternativeName>
    <alternativeName>
        <fullName evidence="9">Pantetheine-phosphate adenylyltransferase</fullName>
        <shortName evidence="9">PPAT</shortName>
    </alternativeName>
</protein>
<feature type="binding site" evidence="9">
    <location>
        <position position="95"/>
    </location>
    <ligand>
        <name>substrate</name>
    </ligand>
</feature>
<comment type="caution">
    <text evidence="11">The sequence shown here is derived from an EMBL/GenBank/DDBJ whole genome shotgun (WGS) entry which is preliminary data.</text>
</comment>
<comment type="subunit">
    <text evidence="9">Homohexamer.</text>
</comment>
<evidence type="ECO:0000256" key="4">
    <source>
        <dbReference type="ARBA" id="ARBA00022741"/>
    </source>
</evidence>
<keyword evidence="6 9" id="KW-0460">Magnesium</keyword>
<dbReference type="Gene3D" id="3.40.50.620">
    <property type="entry name" value="HUPs"/>
    <property type="match status" value="1"/>
</dbReference>
<dbReference type="PANTHER" id="PTHR21342">
    <property type="entry name" value="PHOSPHOPANTETHEINE ADENYLYLTRANSFERASE"/>
    <property type="match status" value="1"/>
</dbReference>
<dbReference type="Pfam" id="PF01467">
    <property type="entry name" value="CTP_transf_like"/>
    <property type="match status" value="1"/>
</dbReference>
<dbReference type="NCBIfam" id="TIGR01510">
    <property type="entry name" value="coaD_prev_kdtB"/>
    <property type="match status" value="1"/>
</dbReference>
<name>A0A0R2D6Q7_9LACO</name>